<dbReference type="InterPro" id="IPR032675">
    <property type="entry name" value="LRR_dom_sf"/>
</dbReference>
<comment type="caution">
    <text evidence="1">The sequence shown here is derived from an EMBL/GenBank/DDBJ whole genome shotgun (WGS) entry which is preliminary data.</text>
</comment>
<accession>A0A9P7ESU6</accession>
<dbReference type="GeneID" id="64692040"/>
<organism evidence="1 2">
    <name type="scientific">Suillus discolor</name>
    <dbReference type="NCBI Taxonomy" id="1912936"/>
    <lineage>
        <taxon>Eukaryota</taxon>
        <taxon>Fungi</taxon>
        <taxon>Dikarya</taxon>
        <taxon>Basidiomycota</taxon>
        <taxon>Agaricomycotina</taxon>
        <taxon>Agaricomycetes</taxon>
        <taxon>Agaricomycetidae</taxon>
        <taxon>Boletales</taxon>
        <taxon>Suillineae</taxon>
        <taxon>Suillaceae</taxon>
        <taxon>Suillus</taxon>
    </lineage>
</organism>
<proteinExistence type="predicted"/>
<gene>
    <name evidence="1" type="ORF">F5147DRAFT_42742</name>
</gene>
<protein>
    <recommendedName>
        <fullName evidence="3">F-box domain-containing protein</fullName>
    </recommendedName>
</protein>
<dbReference type="SUPFAM" id="SSF52047">
    <property type="entry name" value="RNI-like"/>
    <property type="match status" value="1"/>
</dbReference>
<evidence type="ECO:0000313" key="2">
    <source>
        <dbReference type="Proteomes" id="UP000823399"/>
    </source>
</evidence>
<evidence type="ECO:0000313" key="1">
    <source>
        <dbReference type="EMBL" id="KAG2089042.1"/>
    </source>
</evidence>
<dbReference type="RefSeq" id="XP_041285771.1">
    <property type="nucleotide sequence ID" value="XM_041429781.1"/>
</dbReference>
<dbReference type="Proteomes" id="UP000823399">
    <property type="component" value="Unassembled WGS sequence"/>
</dbReference>
<dbReference type="Gene3D" id="3.80.10.10">
    <property type="entry name" value="Ribonuclease Inhibitor"/>
    <property type="match status" value="1"/>
</dbReference>
<evidence type="ECO:0008006" key="3">
    <source>
        <dbReference type="Google" id="ProtNLM"/>
    </source>
</evidence>
<dbReference type="AlphaFoldDB" id="A0A9P7ESU6"/>
<reference evidence="1" key="1">
    <citation type="journal article" date="2020" name="New Phytol.">
        <title>Comparative genomics reveals dynamic genome evolution in host specialist ectomycorrhizal fungi.</title>
        <authorList>
            <person name="Lofgren L.A."/>
            <person name="Nguyen N.H."/>
            <person name="Vilgalys R."/>
            <person name="Ruytinx J."/>
            <person name="Liao H.L."/>
            <person name="Branco S."/>
            <person name="Kuo A."/>
            <person name="LaButti K."/>
            <person name="Lipzen A."/>
            <person name="Andreopoulos W."/>
            <person name="Pangilinan J."/>
            <person name="Riley R."/>
            <person name="Hundley H."/>
            <person name="Na H."/>
            <person name="Barry K."/>
            <person name="Grigoriev I.V."/>
            <person name="Stajich J.E."/>
            <person name="Kennedy P.G."/>
        </authorList>
    </citation>
    <scope>NUCLEOTIDE SEQUENCE</scope>
    <source>
        <strain evidence="1">FC423</strain>
    </source>
</reference>
<sequence>MHTCLQISEILRIIFAEVTQVIGGSVQPSYTTLYHLALTCRAFREPALDALWAHIPTPDVFVMCLPQDARSQPILELTLENFNQFKCTPSGIAAAFRVRLLRPLTTDDWATFQMYARRVCSLTFAKYDAESYAMMRDPGLHDSAALALLGSSASLPLPFPLLRELYWNDQRDVLLPCLQRCISSSLTRLVIHSELWPSAMVDLVAGLGKACPMIKEFRCSLPPASACAMLSDIVTCWDDLEILETGAVNTQALQHLASLKKLRELKMLVPEGHSLDVDPTSTFSVTFSLDEFSMTSARIEPLLAFLAPLKISAKSANLQIDTASNADDLDQLLSSLTEYFQPNVLKSLCVWVNRPTSFDNHSLSELSASAFQKIRAFTGLTKLNLSSIHASITDDEVLDLVSTWPKMEHLYLDTAWDWGVARMRITFHGLAGILERCPNLRSLGVDLDTSPPHDSPVYVDHQYTGIARDKVTELNVGSAECNDVEAIGNLLAGMCPNLISIGRACPVNLNYEDPSANIEWFDGEEKWEEVSSSLRGEVSSWSRTVCRIIHQQCLM</sequence>
<dbReference type="EMBL" id="JABBWM010000115">
    <property type="protein sequence ID" value="KAG2089042.1"/>
    <property type="molecule type" value="Genomic_DNA"/>
</dbReference>
<dbReference type="OrthoDB" id="3543113at2759"/>
<keyword evidence="2" id="KW-1185">Reference proteome</keyword>
<name>A0A9P7ESU6_9AGAM</name>